<dbReference type="Pfam" id="PF00535">
    <property type="entry name" value="Glycos_transf_2"/>
    <property type="match status" value="1"/>
</dbReference>
<feature type="domain" description="Glycosyltransferase 2-like" evidence="4">
    <location>
        <begin position="10"/>
        <end position="125"/>
    </location>
</feature>
<evidence type="ECO:0000256" key="2">
    <source>
        <dbReference type="ARBA" id="ARBA00022676"/>
    </source>
</evidence>
<dbReference type="GO" id="GO:0016757">
    <property type="term" value="F:glycosyltransferase activity"/>
    <property type="evidence" value="ECO:0007669"/>
    <property type="project" value="UniProtKB-KW"/>
</dbReference>
<dbReference type="InterPro" id="IPR001173">
    <property type="entry name" value="Glyco_trans_2-like"/>
</dbReference>
<evidence type="ECO:0000313" key="5">
    <source>
        <dbReference type="EMBL" id="EKE44507.1"/>
    </source>
</evidence>
<keyword evidence="2" id="KW-0328">Glycosyltransferase</keyword>
<dbReference type="Proteomes" id="UP000006765">
    <property type="component" value="Unassembled WGS sequence"/>
</dbReference>
<dbReference type="eggNOG" id="COG1216">
    <property type="taxonomic scope" value="Bacteria"/>
</dbReference>
<dbReference type="PANTHER" id="PTHR43179:SF12">
    <property type="entry name" value="GALACTOFURANOSYLTRANSFERASE GLFT2"/>
    <property type="match status" value="1"/>
</dbReference>
<dbReference type="SUPFAM" id="SSF53448">
    <property type="entry name" value="Nucleotide-diphospho-sugar transferases"/>
    <property type="match status" value="1"/>
</dbReference>
<keyword evidence="3 5" id="KW-0808">Transferase</keyword>
<evidence type="ECO:0000259" key="4">
    <source>
        <dbReference type="Pfam" id="PF00535"/>
    </source>
</evidence>
<dbReference type="OrthoDB" id="7665907at2"/>
<evidence type="ECO:0000313" key="6">
    <source>
        <dbReference type="Proteomes" id="UP000006765"/>
    </source>
</evidence>
<comment type="caution">
    <text evidence="5">The sequence shown here is derived from an EMBL/GenBank/DDBJ whole genome shotgun (WGS) entry which is preliminary data.</text>
</comment>
<comment type="similarity">
    <text evidence="1">Belongs to the glycosyltransferase 2 family.</text>
</comment>
<organism evidence="5 6">
    <name type="scientific">Oceaniovalibus guishaninsula JLT2003</name>
    <dbReference type="NCBI Taxonomy" id="1231392"/>
    <lineage>
        <taxon>Bacteria</taxon>
        <taxon>Pseudomonadati</taxon>
        <taxon>Pseudomonadota</taxon>
        <taxon>Alphaproteobacteria</taxon>
        <taxon>Rhodobacterales</taxon>
        <taxon>Roseobacteraceae</taxon>
        <taxon>Oceaniovalibus</taxon>
    </lineage>
</organism>
<accession>K2HD48</accession>
<proteinExistence type="inferred from homology"/>
<dbReference type="EMBL" id="AMGO01000021">
    <property type="protein sequence ID" value="EKE44507.1"/>
    <property type="molecule type" value="Genomic_DNA"/>
</dbReference>
<reference evidence="5 6" key="1">
    <citation type="journal article" date="2012" name="J. Bacteriol.">
        <title>Draft Genome Sequence of Oceaniovalibus guishaninsula JLT2003T.</title>
        <authorList>
            <person name="Tang K."/>
            <person name="Liu K."/>
            <person name="Jiao N."/>
        </authorList>
    </citation>
    <scope>NUCLEOTIDE SEQUENCE [LARGE SCALE GENOMIC DNA]</scope>
    <source>
        <strain evidence="5 6">JLT2003</strain>
    </source>
</reference>
<dbReference type="InterPro" id="IPR029044">
    <property type="entry name" value="Nucleotide-diphossugar_trans"/>
</dbReference>
<protein>
    <submittedName>
        <fullName evidence="5">Putative glycosyl transferase</fullName>
    </submittedName>
</protein>
<evidence type="ECO:0000256" key="1">
    <source>
        <dbReference type="ARBA" id="ARBA00006739"/>
    </source>
</evidence>
<evidence type="ECO:0000256" key="3">
    <source>
        <dbReference type="ARBA" id="ARBA00022679"/>
    </source>
</evidence>
<dbReference type="PANTHER" id="PTHR43179">
    <property type="entry name" value="RHAMNOSYLTRANSFERASE WBBL"/>
    <property type="match status" value="1"/>
</dbReference>
<keyword evidence="6" id="KW-1185">Reference proteome</keyword>
<gene>
    <name evidence="5" type="ORF">OCGS_1345</name>
</gene>
<dbReference type="STRING" id="1231392.OCGS_1345"/>
<name>K2HD48_9RHOB</name>
<dbReference type="RefSeq" id="WP_007426497.1">
    <property type="nucleotide sequence ID" value="NZ_AMGO01000021.1"/>
</dbReference>
<dbReference type="AlphaFoldDB" id="K2HD48"/>
<dbReference type="Gene3D" id="3.90.550.60">
    <property type="match status" value="1"/>
</dbReference>
<sequence>MNNIAGRLTAIVVTHERLDQLRVTLESLLAAPADLLQAVVVVDNASQDGTPAWLAAQDDPRLIVHRCDRNVGGAGGFEAGMRLVVARLDPDWIVVMDDDGRPAPGAIAAFHAAPRDARTAYAAAVRYPGGAICEMNRPGLNPFRRPAALLRALAGRGRDGYHLDPRAYDTDRLHDIDMASFVGLFVPRAAIERCGYPQGGLFLYGDDVIYSLGLRRAGFRIAFDPGLHFQHDCTTFAASDGKARVYRPLWKVYYTYRNGLIMYRAAAGPLFWGLLPVVAFKWRRAAARYGADAPAYLRLLHRALRDGVARRTDMTLAEVRALADAPQRQKSPPSTS</sequence>